<dbReference type="EMBL" id="LRBV02000006">
    <property type="status" value="NOT_ANNOTATED_CDS"/>
    <property type="molecule type" value="Genomic_DNA"/>
</dbReference>
<evidence type="ECO:0000313" key="4">
    <source>
        <dbReference type="Proteomes" id="UP000594261"/>
    </source>
</evidence>
<keyword evidence="1" id="KW-0812">Transmembrane</keyword>
<dbReference type="InterPro" id="IPR053151">
    <property type="entry name" value="RNase_H-like"/>
</dbReference>
<dbReference type="SUPFAM" id="SSF53098">
    <property type="entry name" value="Ribonuclease H-like"/>
    <property type="match status" value="1"/>
</dbReference>
<dbReference type="AlphaFoldDB" id="A0A7N2LXE4"/>
<reference evidence="3" key="2">
    <citation type="submission" date="2021-01" db="UniProtKB">
        <authorList>
            <consortium name="EnsemblPlants"/>
        </authorList>
    </citation>
    <scope>IDENTIFICATION</scope>
</reference>
<keyword evidence="1" id="KW-1133">Transmembrane helix</keyword>
<accession>A0A7N2LXE4</accession>
<dbReference type="InterPro" id="IPR044730">
    <property type="entry name" value="RNase_H-like_dom_plant"/>
</dbReference>
<dbReference type="InterPro" id="IPR012337">
    <property type="entry name" value="RNaseH-like_sf"/>
</dbReference>
<proteinExistence type="predicted"/>
<reference evidence="3 4" key="1">
    <citation type="journal article" date="2016" name="G3 (Bethesda)">
        <title>First Draft Assembly and Annotation of the Genome of a California Endemic Oak Quercus lobata Nee (Fagaceae).</title>
        <authorList>
            <person name="Sork V.L."/>
            <person name="Fitz-Gibbon S.T."/>
            <person name="Puiu D."/>
            <person name="Crepeau M."/>
            <person name="Gugger P.F."/>
            <person name="Sherman R."/>
            <person name="Stevens K."/>
            <person name="Langley C.H."/>
            <person name="Pellegrini M."/>
            <person name="Salzberg S.L."/>
        </authorList>
    </citation>
    <scope>NUCLEOTIDE SEQUENCE [LARGE SCALE GENOMIC DNA]</scope>
    <source>
        <strain evidence="3 4">cv. SW786</strain>
    </source>
</reference>
<dbReference type="InterPro" id="IPR002156">
    <property type="entry name" value="RNaseH_domain"/>
</dbReference>
<dbReference type="Gene3D" id="3.30.420.10">
    <property type="entry name" value="Ribonuclease H-like superfamily/Ribonuclease H"/>
    <property type="match status" value="1"/>
</dbReference>
<dbReference type="Proteomes" id="UP000594261">
    <property type="component" value="Chromosome 6"/>
</dbReference>
<dbReference type="GO" id="GO:0003676">
    <property type="term" value="F:nucleic acid binding"/>
    <property type="evidence" value="ECO:0007669"/>
    <property type="project" value="InterPro"/>
</dbReference>
<dbReference type="InParanoid" id="A0A7N2LXE4"/>
<dbReference type="CDD" id="cd06222">
    <property type="entry name" value="RNase_H_like"/>
    <property type="match status" value="1"/>
</dbReference>
<evidence type="ECO:0000259" key="2">
    <source>
        <dbReference type="Pfam" id="PF13456"/>
    </source>
</evidence>
<dbReference type="Pfam" id="PF13456">
    <property type="entry name" value="RVT_3"/>
    <property type="match status" value="1"/>
</dbReference>
<dbReference type="PANTHER" id="PTHR47723">
    <property type="entry name" value="OS05G0353850 PROTEIN"/>
    <property type="match status" value="1"/>
</dbReference>
<keyword evidence="1" id="KW-0472">Membrane</keyword>
<evidence type="ECO:0000256" key="1">
    <source>
        <dbReference type="SAM" id="Phobius"/>
    </source>
</evidence>
<feature type="domain" description="RNase H type-1" evidence="2">
    <location>
        <begin position="41"/>
        <end position="112"/>
    </location>
</feature>
<dbReference type="OMA" id="QALMINR"/>
<dbReference type="GO" id="GO:0004523">
    <property type="term" value="F:RNA-DNA hybrid ribonuclease activity"/>
    <property type="evidence" value="ECO:0007669"/>
    <property type="project" value="InterPro"/>
</dbReference>
<dbReference type="InterPro" id="IPR036397">
    <property type="entry name" value="RNaseH_sf"/>
</dbReference>
<protein>
    <recommendedName>
        <fullName evidence="2">RNase H type-1 domain-containing protein</fullName>
    </recommendedName>
</protein>
<dbReference type="Gramene" id="QL06p008280:mrna">
    <property type="protein sequence ID" value="QL06p008280:mrna:CDS:2"/>
    <property type="gene ID" value="QL06p008280"/>
</dbReference>
<dbReference type="PANTHER" id="PTHR47723:SF19">
    <property type="entry name" value="POLYNUCLEOTIDYL TRANSFERASE, RIBONUCLEASE H-LIKE SUPERFAMILY PROTEIN"/>
    <property type="match status" value="1"/>
</dbReference>
<evidence type="ECO:0000313" key="3">
    <source>
        <dbReference type="EnsemblPlants" id="QL06p008280:mrna:CDS:2"/>
    </source>
</evidence>
<organism evidence="3 4">
    <name type="scientific">Quercus lobata</name>
    <name type="common">Valley oak</name>
    <dbReference type="NCBI Taxonomy" id="97700"/>
    <lineage>
        <taxon>Eukaryota</taxon>
        <taxon>Viridiplantae</taxon>
        <taxon>Streptophyta</taxon>
        <taxon>Embryophyta</taxon>
        <taxon>Tracheophyta</taxon>
        <taxon>Spermatophyta</taxon>
        <taxon>Magnoliopsida</taxon>
        <taxon>eudicotyledons</taxon>
        <taxon>Gunneridae</taxon>
        <taxon>Pentapetalae</taxon>
        <taxon>rosids</taxon>
        <taxon>fabids</taxon>
        <taxon>Fagales</taxon>
        <taxon>Fagaceae</taxon>
        <taxon>Quercus</taxon>
    </lineage>
</organism>
<sequence length="182" mass="20208">MEYFLIISPNFTRSHGSIRWISREKPIPYWYKLNANDSSLDNPGKARGGGIIRDHLGNRVVGCARAIESSSSFVAELWALGDGLALCNQLHIDFLIVELASMIINMLNDANSFSRPYLLWLMTVGSFSAGFLITRFNIVIRADLAVDYTTCELPLACILNQIRLDAISTTNCRLCSSSVTTL</sequence>
<name>A0A7N2LXE4_QUELO</name>
<dbReference type="EnsemblPlants" id="QL06p008280:mrna">
    <property type="protein sequence ID" value="QL06p008280:mrna:CDS:2"/>
    <property type="gene ID" value="QL06p008280"/>
</dbReference>
<feature type="transmembrane region" description="Helical" evidence="1">
    <location>
        <begin position="117"/>
        <end position="134"/>
    </location>
</feature>
<keyword evidence="4" id="KW-1185">Reference proteome</keyword>